<name>A0A7S2TEH7_9EUKA</name>
<dbReference type="PROSITE" id="PS50011">
    <property type="entry name" value="PROTEIN_KINASE_DOM"/>
    <property type="match status" value="1"/>
</dbReference>
<comment type="activity regulation">
    <text evidence="11">Activated by threonine and tyrosine phosphorylation.</text>
</comment>
<keyword evidence="4 9" id="KW-0547">Nucleotide-binding</keyword>
<sequence length="395" mass="45354">MSEEIDKHILRKYEVLKRVGKGAYGIVWKATDRKSRRTVALKKIFDAFQNSTDAQRTFREIMFLQELNMTHHPNIIRLLNVLKADNDRDIYLVFEYMEINLHAVIRANILEQVHKKYILYQIIKALKFLHSGELIHRDMKPSNVLLNSDCHCKLIDFGLARSCANIDVDNSNVVLTDYVATRWYRAPEILLGSTKYTKSVDMWSIGCILGELVGGHPMFPGDSTINQLEKVITVTGFPSKEDMAAIRSRYTSSMLENINVKERKTLRSMYPNACSDALDLLNKLLQFNPEKRISSADALKHPYLKQFCNPDEEMVMTSPIKISIDDNVRFSISEYRKSLYRQIVAKRKEQRKKKAAAKARLKRSSTRSRGPTRPSTRAGVTSSHGELKSSYKKSS</sequence>
<reference evidence="14" key="1">
    <citation type="submission" date="2021-01" db="EMBL/GenBank/DDBJ databases">
        <authorList>
            <person name="Corre E."/>
            <person name="Pelletier E."/>
            <person name="Niang G."/>
            <person name="Scheremetjew M."/>
            <person name="Finn R."/>
            <person name="Kale V."/>
            <person name="Holt S."/>
            <person name="Cochrane G."/>
            <person name="Meng A."/>
            <person name="Brown T."/>
            <person name="Cohen L."/>
        </authorList>
    </citation>
    <scope>NUCLEOTIDE SEQUENCE</scope>
    <source>
        <strain evidence="14">CCMP622</strain>
    </source>
</reference>
<dbReference type="GO" id="GO:0005524">
    <property type="term" value="F:ATP binding"/>
    <property type="evidence" value="ECO:0007669"/>
    <property type="project" value="UniProtKB-UniRule"/>
</dbReference>
<dbReference type="PANTHER" id="PTHR24055">
    <property type="entry name" value="MITOGEN-ACTIVATED PROTEIN KINASE"/>
    <property type="match status" value="1"/>
</dbReference>
<dbReference type="PROSITE" id="PS00107">
    <property type="entry name" value="PROTEIN_KINASE_ATP"/>
    <property type="match status" value="1"/>
</dbReference>
<dbReference type="SMART" id="SM00220">
    <property type="entry name" value="S_TKc"/>
    <property type="match status" value="1"/>
</dbReference>
<dbReference type="EC" id="2.7.11.24" evidence="1 11"/>
<evidence type="ECO:0000256" key="9">
    <source>
        <dbReference type="PROSITE-ProRule" id="PRU10141"/>
    </source>
</evidence>
<keyword evidence="11" id="KW-0460">Magnesium</keyword>
<dbReference type="Gene3D" id="3.30.200.20">
    <property type="entry name" value="Phosphorylase Kinase, domain 1"/>
    <property type="match status" value="1"/>
</dbReference>
<dbReference type="InterPro" id="IPR017441">
    <property type="entry name" value="Protein_kinase_ATP_BS"/>
</dbReference>
<dbReference type="InterPro" id="IPR000719">
    <property type="entry name" value="Prot_kinase_dom"/>
</dbReference>
<dbReference type="EMBL" id="HBHP01000491">
    <property type="protein sequence ID" value="CAD9744438.1"/>
    <property type="molecule type" value="Transcribed_RNA"/>
</dbReference>
<dbReference type="PROSITE" id="PS01351">
    <property type="entry name" value="MAPK"/>
    <property type="match status" value="1"/>
</dbReference>
<feature type="region of interest" description="Disordered" evidence="12">
    <location>
        <begin position="346"/>
        <end position="395"/>
    </location>
</feature>
<evidence type="ECO:0000256" key="6">
    <source>
        <dbReference type="ARBA" id="ARBA00022840"/>
    </source>
</evidence>
<dbReference type="InterPro" id="IPR008271">
    <property type="entry name" value="Ser/Thr_kinase_AS"/>
</dbReference>
<dbReference type="Pfam" id="PF00069">
    <property type="entry name" value="Pkinase"/>
    <property type="match status" value="1"/>
</dbReference>
<evidence type="ECO:0000259" key="13">
    <source>
        <dbReference type="PROSITE" id="PS50011"/>
    </source>
</evidence>
<keyword evidence="6 9" id="KW-0067">ATP-binding</keyword>
<comment type="catalytic activity">
    <reaction evidence="8">
        <text>L-seryl-[protein] + ATP = O-phospho-L-seryl-[protein] + ADP + H(+)</text>
        <dbReference type="Rhea" id="RHEA:17989"/>
        <dbReference type="Rhea" id="RHEA-COMP:9863"/>
        <dbReference type="Rhea" id="RHEA-COMP:11604"/>
        <dbReference type="ChEBI" id="CHEBI:15378"/>
        <dbReference type="ChEBI" id="CHEBI:29999"/>
        <dbReference type="ChEBI" id="CHEBI:30616"/>
        <dbReference type="ChEBI" id="CHEBI:83421"/>
        <dbReference type="ChEBI" id="CHEBI:456216"/>
        <dbReference type="EC" id="2.7.11.24"/>
    </reaction>
</comment>
<evidence type="ECO:0000256" key="2">
    <source>
        <dbReference type="ARBA" id="ARBA00022527"/>
    </source>
</evidence>
<feature type="binding site" evidence="9">
    <location>
        <position position="42"/>
    </location>
    <ligand>
        <name>ATP</name>
        <dbReference type="ChEBI" id="CHEBI:30616"/>
    </ligand>
</feature>
<dbReference type="GO" id="GO:0004707">
    <property type="term" value="F:MAP kinase activity"/>
    <property type="evidence" value="ECO:0007669"/>
    <property type="project" value="UniProtKB-EC"/>
</dbReference>
<evidence type="ECO:0000256" key="7">
    <source>
        <dbReference type="ARBA" id="ARBA00047592"/>
    </source>
</evidence>
<dbReference type="FunFam" id="1.10.510.10:FF:000238">
    <property type="entry name" value="Mitogen-activated protein kinase"/>
    <property type="match status" value="1"/>
</dbReference>
<comment type="catalytic activity">
    <reaction evidence="7 11">
        <text>L-threonyl-[protein] + ATP = O-phospho-L-threonyl-[protein] + ADP + H(+)</text>
        <dbReference type="Rhea" id="RHEA:46608"/>
        <dbReference type="Rhea" id="RHEA-COMP:11060"/>
        <dbReference type="Rhea" id="RHEA-COMP:11605"/>
        <dbReference type="ChEBI" id="CHEBI:15378"/>
        <dbReference type="ChEBI" id="CHEBI:30013"/>
        <dbReference type="ChEBI" id="CHEBI:30616"/>
        <dbReference type="ChEBI" id="CHEBI:61977"/>
        <dbReference type="ChEBI" id="CHEBI:456216"/>
        <dbReference type="EC" id="2.7.11.24"/>
    </reaction>
</comment>
<feature type="compositionally biased region" description="Low complexity" evidence="12">
    <location>
        <begin position="367"/>
        <end position="377"/>
    </location>
</feature>
<dbReference type="InterPro" id="IPR003527">
    <property type="entry name" value="MAP_kinase_CS"/>
</dbReference>
<dbReference type="Gene3D" id="1.10.510.10">
    <property type="entry name" value="Transferase(Phosphotransferase) domain 1"/>
    <property type="match status" value="1"/>
</dbReference>
<evidence type="ECO:0000313" key="14">
    <source>
        <dbReference type="EMBL" id="CAD9744438.1"/>
    </source>
</evidence>
<protein>
    <recommendedName>
        <fullName evidence="1 11">Mitogen-activated protein kinase</fullName>
        <ecNumber evidence="1 11">2.7.11.24</ecNumber>
    </recommendedName>
</protein>
<keyword evidence="5 11" id="KW-0418">Kinase</keyword>
<evidence type="ECO:0000256" key="4">
    <source>
        <dbReference type="ARBA" id="ARBA00022741"/>
    </source>
</evidence>
<dbReference type="PROSITE" id="PS00108">
    <property type="entry name" value="PROTEIN_KINASE_ST"/>
    <property type="match status" value="1"/>
</dbReference>
<comment type="similarity">
    <text evidence="11">Belongs to the protein kinase superfamily. Ser/Thr protein kinase family. MAP kinase subfamily.</text>
</comment>
<dbReference type="FunFam" id="3.30.200.20:FF:000166">
    <property type="entry name" value="Mitogen-activated protein kinase"/>
    <property type="match status" value="1"/>
</dbReference>
<proteinExistence type="inferred from homology"/>
<evidence type="ECO:0000256" key="1">
    <source>
        <dbReference type="ARBA" id="ARBA00012411"/>
    </source>
</evidence>
<keyword evidence="2 10" id="KW-0723">Serine/threonine-protein kinase</keyword>
<evidence type="ECO:0000256" key="11">
    <source>
        <dbReference type="RuleBase" id="RU361165"/>
    </source>
</evidence>
<feature type="compositionally biased region" description="Basic residues" evidence="12">
    <location>
        <begin position="346"/>
        <end position="366"/>
    </location>
</feature>
<evidence type="ECO:0000256" key="10">
    <source>
        <dbReference type="RuleBase" id="RU000304"/>
    </source>
</evidence>
<accession>A0A7S2TEH7</accession>
<comment type="cofactor">
    <cofactor evidence="11">
        <name>Mg(2+)</name>
        <dbReference type="ChEBI" id="CHEBI:18420"/>
    </cofactor>
</comment>
<feature type="domain" description="Protein kinase" evidence="13">
    <location>
        <begin position="13"/>
        <end position="304"/>
    </location>
</feature>
<evidence type="ECO:0000256" key="5">
    <source>
        <dbReference type="ARBA" id="ARBA00022777"/>
    </source>
</evidence>
<dbReference type="CDD" id="cd07852">
    <property type="entry name" value="STKc_MAPK15-like"/>
    <property type="match status" value="1"/>
</dbReference>
<dbReference type="InterPro" id="IPR050117">
    <property type="entry name" value="MAPK"/>
</dbReference>
<evidence type="ECO:0000256" key="3">
    <source>
        <dbReference type="ARBA" id="ARBA00022679"/>
    </source>
</evidence>
<organism evidence="14">
    <name type="scientific">Lotharella oceanica</name>
    <dbReference type="NCBI Taxonomy" id="641309"/>
    <lineage>
        <taxon>Eukaryota</taxon>
        <taxon>Sar</taxon>
        <taxon>Rhizaria</taxon>
        <taxon>Cercozoa</taxon>
        <taxon>Chlorarachniophyceae</taxon>
        <taxon>Lotharella</taxon>
    </lineage>
</organism>
<dbReference type="InterPro" id="IPR011009">
    <property type="entry name" value="Kinase-like_dom_sf"/>
</dbReference>
<keyword evidence="3 11" id="KW-0808">Transferase</keyword>
<evidence type="ECO:0000256" key="12">
    <source>
        <dbReference type="SAM" id="MobiDB-lite"/>
    </source>
</evidence>
<dbReference type="AlphaFoldDB" id="A0A7S2TEH7"/>
<gene>
    <name evidence="14" type="ORF">LSP00402_LOCUS330</name>
</gene>
<evidence type="ECO:0000256" key="8">
    <source>
        <dbReference type="ARBA" id="ARBA00048312"/>
    </source>
</evidence>
<dbReference type="SUPFAM" id="SSF56112">
    <property type="entry name" value="Protein kinase-like (PK-like)"/>
    <property type="match status" value="1"/>
</dbReference>